<dbReference type="RefSeq" id="WP_378483582.1">
    <property type="nucleotide sequence ID" value="NZ_JBHUFB010000003.1"/>
</dbReference>
<evidence type="ECO:0000313" key="2">
    <source>
        <dbReference type="Proteomes" id="UP001597286"/>
    </source>
</evidence>
<dbReference type="NCBIfam" id="NF046112">
    <property type="entry name" value="MSMEG_6209_Nter"/>
    <property type="match status" value="1"/>
</dbReference>
<dbReference type="EMBL" id="JBHUFB010000003">
    <property type="protein sequence ID" value="MFD1811024.1"/>
    <property type="molecule type" value="Genomic_DNA"/>
</dbReference>
<organism evidence="1 2">
    <name type="scientific">Rhodococcus gannanensis</name>
    <dbReference type="NCBI Taxonomy" id="1960308"/>
    <lineage>
        <taxon>Bacteria</taxon>
        <taxon>Bacillati</taxon>
        <taxon>Actinomycetota</taxon>
        <taxon>Actinomycetes</taxon>
        <taxon>Mycobacteriales</taxon>
        <taxon>Nocardiaceae</taxon>
        <taxon>Rhodococcus</taxon>
    </lineage>
</organism>
<gene>
    <name evidence="1" type="ORF">ACFSJG_02250</name>
</gene>
<keyword evidence="2" id="KW-1185">Reference proteome</keyword>
<sequence length="64" mass="7170">MAKDEKIAMAEVQDSILRDHPELTGGDVAAMIARALEDFDKGTIREFVPLFVERRIRAQLAAEN</sequence>
<accession>A0ABW4NZW5</accession>
<protein>
    <submittedName>
        <fullName evidence="1">Three-helix bundle dimerization domain-containing protein</fullName>
    </submittedName>
</protein>
<reference evidence="2" key="1">
    <citation type="journal article" date="2019" name="Int. J. Syst. Evol. Microbiol.">
        <title>The Global Catalogue of Microorganisms (GCM) 10K type strain sequencing project: providing services to taxonomists for standard genome sequencing and annotation.</title>
        <authorList>
            <consortium name="The Broad Institute Genomics Platform"/>
            <consortium name="The Broad Institute Genome Sequencing Center for Infectious Disease"/>
            <person name="Wu L."/>
            <person name="Ma J."/>
        </authorList>
    </citation>
    <scope>NUCLEOTIDE SEQUENCE [LARGE SCALE GENOMIC DNA]</scope>
    <source>
        <strain evidence="2">DT72</strain>
    </source>
</reference>
<comment type="caution">
    <text evidence="1">The sequence shown here is derived from an EMBL/GenBank/DDBJ whole genome shotgun (WGS) entry which is preliminary data.</text>
</comment>
<proteinExistence type="predicted"/>
<name>A0ABW4NZW5_9NOCA</name>
<evidence type="ECO:0000313" key="1">
    <source>
        <dbReference type="EMBL" id="MFD1811024.1"/>
    </source>
</evidence>
<dbReference type="Proteomes" id="UP001597286">
    <property type="component" value="Unassembled WGS sequence"/>
</dbReference>